<evidence type="ECO:0000313" key="8">
    <source>
        <dbReference type="EMBL" id="KAI5419987.1"/>
    </source>
</evidence>
<evidence type="ECO:0000313" key="7">
    <source>
        <dbReference type="EMBL" id="KAI5419985.1"/>
    </source>
</evidence>
<dbReference type="GO" id="GO:0006614">
    <property type="term" value="P:SRP-dependent cotranslational protein targeting to membrane"/>
    <property type="evidence" value="ECO:0007669"/>
    <property type="project" value="InterPro"/>
</dbReference>
<comment type="caution">
    <text evidence="8">The sequence shown here is derived from an EMBL/GenBank/DDBJ whole genome shotgun (WGS) entry which is preliminary data.</text>
</comment>
<dbReference type="GO" id="GO:0005525">
    <property type="term" value="F:GTP binding"/>
    <property type="evidence" value="ECO:0007669"/>
    <property type="project" value="UniProtKB-KW"/>
</dbReference>
<proteinExistence type="inferred from homology"/>
<evidence type="ECO:0000256" key="5">
    <source>
        <dbReference type="ARBA" id="ARBA00029433"/>
    </source>
</evidence>
<evidence type="ECO:0000256" key="1">
    <source>
        <dbReference type="ARBA" id="ARBA00008531"/>
    </source>
</evidence>
<dbReference type="Gramene" id="Psat04G0395800-T1">
    <property type="protein sequence ID" value="KAI5419985.1"/>
    <property type="gene ID" value="KIW84_043958"/>
</dbReference>
<dbReference type="PANTHER" id="PTHR43134">
    <property type="entry name" value="SIGNAL RECOGNITION PARTICLE RECEPTOR SUBUNIT ALPHA"/>
    <property type="match status" value="1"/>
</dbReference>
<keyword evidence="2" id="KW-0547">Nucleotide-binding</keyword>
<keyword evidence="4" id="KW-0472">Membrane</keyword>
<dbReference type="Pfam" id="PF00448">
    <property type="entry name" value="SRP54"/>
    <property type="match status" value="1"/>
</dbReference>
<evidence type="ECO:0000259" key="6">
    <source>
        <dbReference type="Pfam" id="PF00448"/>
    </source>
</evidence>
<sequence>MWIAVTDRTLQLFRDRPILPSASGFLSRPSKQLKMINGSNLSNAVQDILVEFGCNMLKSSYVVEHPDLSNYVSDGSEVTARISCSNRDSKNIQQQPPAKPVETNHIFSVSIKYVLKHNSHHHSFMEDLMQVLKETRLTKAHAFDAAVPTLVALRVADELGMKMAKGPTSLRMHLVFDAVTSCRFEVTDPGSEEVVLMKILQVFGMISELQKRTESQSRKETPYLQDFHPDSLKEPLYLTTEDILKYEQDYKDGCTVALRGLKFRYPDIAAIADTLALLFDQPSVDANLYLTPPNSQAVAKQKWAIQEASRNGSDVVLVDTAGHMQDNEPLMRALSKLIYLNNLHTEILLGTWVPALNIFESSLRRRNCAEAC</sequence>
<evidence type="ECO:0000256" key="4">
    <source>
        <dbReference type="ARBA" id="ARBA00023136"/>
    </source>
</evidence>
<dbReference type="GO" id="GO:0005047">
    <property type="term" value="F:signal recognition particle binding"/>
    <property type="evidence" value="ECO:0007669"/>
    <property type="project" value="TreeGrafter"/>
</dbReference>
<reference evidence="8 9" key="1">
    <citation type="journal article" date="2022" name="Nat. Genet.">
        <title>Improved pea reference genome and pan-genome highlight genomic features and evolutionary characteristics.</title>
        <authorList>
            <person name="Yang T."/>
            <person name="Liu R."/>
            <person name="Luo Y."/>
            <person name="Hu S."/>
            <person name="Wang D."/>
            <person name="Wang C."/>
            <person name="Pandey M.K."/>
            <person name="Ge S."/>
            <person name="Xu Q."/>
            <person name="Li N."/>
            <person name="Li G."/>
            <person name="Huang Y."/>
            <person name="Saxena R.K."/>
            <person name="Ji Y."/>
            <person name="Li M."/>
            <person name="Yan X."/>
            <person name="He Y."/>
            <person name="Liu Y."/>
            <person name="Wang X."/>
            <person name="Xiang C."/>
            <person name="Varshney R.K."/>
            <person name="Ding H."/>
            <person name="Gao S."/>
            <person name="Zong X."/>
        </authorList>
    </citation>
    <scope>NUCLEOTIDE SEQUENCE [LARGE SCALE GENOMIC DNA]</scope>
    <source>
        <strain evidence="8 9">cv. Zhongwan 6</strain>
    </source>
</reference>
<feature type="domain" description="SRP54-type proteins GTP-binding" evidence="6">
    <location>
        <begin position="287"/>
        <end position="347"/>
    </location>
</feature>
<comment type="subcellular location">
    <subcellularLocation>
        <location evidence="5">Endomembrane system</location>
        <topology evidence="5">Peripheral membrane protein</topology>
        <orientation evidence="5">Cytoplasmic side</orientation>
    </subcellularLocation>
</comment>
<keyword evidence="9" id="KW-1185">Reference proteome</keyword>
<dbReference type="GO" id="GO:0005789">
    <property type="term" value="C:endoplasmic reticulum membrane"/>
    <property type="evidence" value="ECO:0007669"/>
    <property type="project" value="TreeGrafter"/>
</dbReference>
<evidence type="ECO:0000256" key="3">
    <source>
        <dbReference type="ARBA" id="ARBA00023134"/>
    </source>
</evidence>
<gene>
    <name evidence="7" type="ORF">KIW84_043958</name>
    <name evidence="8" type="ORF">KIW84_043960</name>
</gene>
<name>A0A9D4XGM6_PEA</name>
<dbReference type="AlphaFoldDB" id="A0A9D4XGM6"/>
<dbReference type="EMBL" id="JAMSHJ010000004">
    <property type="protein sequence ID" value="KAI5419985.1"/>
    <property type="molecule type" value="Genomic_DNA"/>
</dbReference>
<organism evidence="8 9">
    <name type="scientific">Pisum sativum</name>
    <name type="common">Garden pea</name>
    <name type="synonym">Lathyrus oleraceus</name>
    <dbReference type="NCBI Taxonomy" id="3888"/>
    <lineage>
        <taxon>Eukaryota</taxon>
        <taxon>Viridiplantae</taxon>
        <taxon>Streptophyta</taxon>
        <taxon>Embryophyta</taxon>
        <taxon>Tracheophyta</taxon>
        <taxon>Spermatophyta</taxon>
        <taxon>Magnoliopsida</taxon>
        <taxon>eudicotyledons</taxon>
        <taxon>Gunneridae</taxon>
        <taxon>Pentapetalae</taxon>
        <taxon>rosids</taxon>
        <taxon>fabids</taxon>
        <taxon>Fabales</taxon>
        <taxon>Fabaceae</taxon>
        <taxon>Papilionoideae</taxon>
        <taxon>50 kb inversion clade</taxon>
        <taxon>NPAAA clade</taxon>
        <taxon>Hologalegina</taxon>
        <taxon>IRL clade</taxon>
        <taxon>Fabeae</taxon>
        <taxon>Lathyrus</taxon>
    </lineage>
</organism>
<dbReference type="EMBL" id="JAMSHJ010000004">
    <property type="protein sequence ID" value="KAI5419987.1"/>
    <property type="molecule type" value="Genomic_DNA"/>
</dbReference>
<comment type="similarity">
    <text evidence="1">Belongs to the GTP-binding SRP family.</text>
</comment>
<evidence type="ECO:0000313" key="9">
    <source>
        <dbReference type="Proteomes" id="UP001058974"/>
    </source>
</evidence>
<dbReference type="PANTHER" id="PTHR43134:SF1">
    <property type="entry name" value="SIGNAL RECOGNITION PARTICLE RECEPTOR SUBUNIT ALPHA"/>
    <property type="match status" value="1"/>
</dbReference>
<dbReference type="Gramene" id="Psat04G0396000-T1">
    <property type="protein sequence ID" value="KAI5419987.1"/>
    <property type="gene ID" value="KIW84_043960"/>
</dbReference>
<dbReference type="Gene3D" id="3.40.50.300">
    <property type="entry name" value="P-loop containing nucleotide triphosphate hydrolases"/>
    <property type="match status" value="1"/>
</dbReference>
<evidence type="ECO:0000256" key="2">
    <source>
        <dbReference type="ARBA" id="ARBA00022741"/>
    </source>
</evidence>
<dbReference type="InterPro" id="IPR027417">
    <property type="entry name" value="P-loop_NTPase"/>
</dbReference>
<keyword evidence="3" id="KW-0342">GTP-binding</keyword>
<dbReference type="Proteomes" id="UP001058974">
    <property type="component" value="Chromosome 4"/>
</dbReference>
<accession>A0A9D4XGM6</accession>
<protein>
    <recommendedName>
        <fullName evidence="6">SRP54-type proteins GTP-binding domain-containing protein</fullName>
    </recommendedName>
</protein>
<dbReference type="InterPro" id="IPR000897">
    <property type="entry name" value="SRP54_GTPase_dom"/>
</dbReference>
<dbReference type="GO" id="GO:0003924">
    <property type="term" value="F:GTPase activity"/>
    <property type="evidence" value="ECO:0007669"/>
    <property type="project" value="TreeGrafter"/>
</dbReference>